<evidence type="ECO:0000313" key="5">
    <source>
        <dbReference type="Proteomes" id="UP000275777"/>
    </source>
</evidence>
<dbReference type="RefSeq" id="WP_043618206.1">
    <property type="nucleotide sequence ID" value="NZ_CP050992.1"/>
</dbReference>
<protein>
    <submittedName>
        <fullName evidence="3">Divalent-cation tolerance protein CutA</fullName>
    </submittedName>
</protein>
<organism evidence="3 5">
    <name type="scientific">Chromobacterium violaceum</name>
    <dbReference type="NCBI Taxonomy" id="536"/>
    <lineage>
        <taxon>Bacteria</taxon>
        <taxon>Pseudomonadati</taxon>
        <taxon>Pseudomonadota</taxon>
        <taxon>Betaproteobacteria</taxon>
        <taxon>Neisseriales</taxon>
        <taxon>Chromobacteriaceae</taxon>
        <taxon>Chromobacterium</taxon>
    </lineage>
</organism>
<dbReference type="InterPro" id="IPR011322">
    <property type="entry name" value="N-reg_PII-like_a/b"/>
</dbReference>
<proteinExistence type="inferred from homology"/>
<dbReference type="GO" id="GO:0005507">
    <property type="term" value="F:copper ion binding"/>
    <property type="evidence" value="ECO:0007669"/>
    <property type="project" value="TreeGrafter"/>
</dbReference>
<dbReference type="InterPro" id="IPR004323">
    <property type="entry name" value="Ion_tolerance_CutA"/>
</dbReference>
<dbReference type="PANTHER" id="PTHR23419:SF8">
    <property type="entry name" value="FI09726P"/>
    <property type="match status" value="1"/>
</dbReference>
<dbReference type="Gene3D" id="3.30.70.120">
    <property type="match status" value="1"/>
</dbReference>
<evidence type="ECO:0000313" key="2">
    <source>
        <dbReference type="EMBL" id="SUX34494.1"/>
    </source>
</evidence>
<reference evidence="2 4" key="1">
    <citation type="submission" date="2018-06" db="EMBL/GenBank/DDBJ databases">
        <authorList>
            <consortium name="Pathogen Informatics"/>
            <person name="Doyle S."/>
        </authorList>
    </citation>
    <scope>NUCLEOTIDE SEQUENCE [LARGE SCALE GENOMIC DNA]</scope>
    <source>
        <strain evidence="2 4">NCTC8684</strain>
    </source>
</reference>
<dbReference type="EMBL" id="UIGR01000001">
    <property type="protein sequence ID" value="SUX34494.1"/>
    <property type="molecule type" value="Genomic_DNA"/>
</dbReference>
<dbReference type="AlphaFoldDB" id="A0A381F135"/>
<dbReference type="Pfam" id="PF03091">
    <property type="entry name" value="CutA1"/>
    <property type="match status" value="1"/>
</dbReference>
<evidence type="ECO:0000313" key="3">
    <source>
        <dbReference type="EMBL" id="VEB45634.1"/>
    </source>
</evidence>
<reference evidence="3 5" key="2">
    <citation type="submission" date="2018-12" db="EMBL/GenBank/DDBJ databases">
        <authorList>
            <consortium name="Pathogen Informatics"/>
        </authorList>
    </citation>
    <scope>NUCLEOTIDE SEQUENCE [LARGE SCALE GENOMIC DNA]</scope>
    <source>
        <strain evidence="3 5">NCTC9695</strain>
    </source>
</reference>
<name>A0A381F135_CHRVL</name>
<comment type="similarity">
    <text evidence="1">Belongs to the CutA family.</text>
</comment>
<accession>A0A381F135</accession>
<evidence type="ECO:0000256" key="1">
    <source>
        <dbReference type="ARBA" id="ARBA00010169"/>
    </source>
</evidence>
<dbReference type="GO" id="GO:0010038">
    <property type="term" value="P:response to metal ion"/>
    <property type="evidence" value="ECO:0007669"/>
    <property type="project" value="InterPro"/>
</dbReference>
<dbReference type="Proteomes" id="UP000275777">
    <property type="component" value="Chromosome"/>
</dbReference>
<gene>
    <name evidence="3" type="primary">cutA</name>
    <name evidence="2" type="ORF">NCTC8684_03498</name>
    <name evidence="3" type="ORF">NCTC9695_06165</name>
</gene>
<dbReference type="PANTHER" id="PTHR23419">
    <property type="entry name" value="DIVALENT CATION TOLERANCE CUTA-RELATED"/>
    <property type="match status" value="1"/>
</dbReference>
<dbReference type="Proteomes" id="UP000254029">
    <property type="component" value="Unassembled WGS sequence"/>
</dbReference>
<sequence>MNPIPSNDCLLVVCNAPDAETAERIATTLVAEQLAACVNILAPCRSVYRWQGAVEQAEEIPLLIKTRADAYPQLEARLAALHPYQVPEIVALPLAQGLPSYLTWVSNSVVSSGE</sequence>
<dbReference type="SUPFAM" id="SSF54913">
    <property type="entry name" value="GlnB-like"/>
    <property type="match status" value="1"/>
</dbReference>
<dbReference type="InterPro" id="IPR015867">
    <property type="entry name" value="N-reg_PII/ATP_PRibTrfase_C"/>
</dbReference>
<dbReference type="EMBL" id="LR134182">
    <property type="protein sequence ID" value="VEB45634.1"/>
    <property type="molecule type" value="Genomic_DNA"/>
</dbReference>
<evidence type="ECO:0000313" key="4">
    <source>
        <dbReference type="Proteomes" id="UP000254029"/>
    </source>
</evidence>